<proteinExistence type="predicted"/>
<dbReference type="Gene3D" id="3.55.50.10">
    <property type="entry name" value="Baseplate protein-like domains"/>
    <property type="match status" value="1"/>
</dbReference>
<dbReference type="SUPFAM" id="SSF69255">
    <property type="entry name" value="gp5 N-terminal domain-like"/>
    <property type="match status" value="1"/>
</dbReference>
<dbReference type="Pfam" id="PF05954">
    <property type="entry name" value="Phage_GPD"/>
    <property type="match status" value="1"/>
</dbReference>
<dbReference type="InterPro" id="IPR037026">
    <property type="entry name" value="Vgr_OB-fold_dom_sf"/>
</dbReference>
<dbReference type="SUPFAM" id="SSF69349">
    <property type="entry name" value="Phage fibre proteins"/>
    <property type="match status" value="1"/>
</dbReference>
<dbReference type="AlphaFoldDB" id="A0A2I7SJT5"/>
<dbReference type="RefSeq" id="WP_102996128.1">
    <property type="nucleotide sequence ID" value="NZ_CP025938.1"/>
</dbReference>
<protein>
    <recommendedName>
        <fullName evidence="1">Gp5/Type VI secretion system Vgr protein OB-fold domain-containing protein</fullName>
    </recommendedName>
</protein>
<organism evidence="2 3">
    <name type="scientific">Pseudotamlana carrageenivorans</name>
    <dbReference type="NCBI Taxonomy" id="2069432"/>
    <lineage>
        <taxon>Bacteria</taxon>
        <taxon>Pseudomonadati</taxon>
        <taxon>Bacteroidota</taxon>
        <taxon>Flavobacteriia</taxon>
        <taxon>Flavobacteriales</taxon>
        <taxon>Flavobacteriaceae</taxon>
        <taxon>Pseudotamlana</taxon>
    </lineage>
</organism>
<dbReference type="Gene3D" id="2.40.50.230">
    <property type="entry name" value="Gp5 N-terminal domain"/>
    <property type="match status" value="1"/>
</dbReference>
<dbReference type="InterPro" id="IPR006531">
    <property type="entry name" value="Gp5/Vgr_OB"/>
</dbReference>
<name>A0A2I7SJT5_9FLAO</name>
<dbReference type="SUPFAM" id="SSF69279">
    <property type="entry name" value="Phage tail proteins"/>
    <property type="match status" value="1"/>
</dbReference>
<evidence type="ECO:0000313" key="3">
    <source>
        <dbReference type="Proteomes" id="UP000236592"/>
    </source>
</evidence>
<dbReference type="KEGG" id="taj:C1A40_12195"/>
<feature type="domain" description="Gp5/Type VI secretion system Vgr protein OB-fold" evidence="1">
    <location>
        <begin position="365"/>
        <end position="439"/>
    </location>
</feature>
<accession>A0A2I7SJT5</accession>
<evidence type="ECO:0000259" key="1">
    <source>
        <dbReference type="Pfam" id="PF04717"/>
    </source>
</evidence>
<gene>
    <name evidence="2" type="ORF">C1A40_12195</name>
</gene>
<dbReference type="Proteomes" id="UP000236592">
    <property type="component" value="Chromosome"/>
</dbReference>
<dbReference type="OrthoDB" id="7033094at2"/>
<sequence>MALQSVTTIYIGSNPINAFKTFTLNQNISAHHVLNLECRIDVLEHQNEDFLNTAKKYLGEILTLQVTSLAQFENYKSLDFKGVVTAVSNKRGKNGEHIMFIKAESPTVICDAGLHFNSFQDKSLNAILSDVFQNVDTSKLSTSFNPDFTDAITYSVQQKESSWHYVKRLAMQYGEWLFYDGKKLIFGTPEAGDDVVLKYGFDLQGYSIDLRPLPNSFHYASKDYINNEVYASQSSENTTEASGYHGFVNDCSRNLYTEEAEVWVNGFSGDAHQQRLNDQEEQQKKVVEASQVFLKGNSDNPGVSLGKIIEITDDAGSRGRYRIIKVTHSNYENGQYNNIFEGISADIDKCPFNNPEASAKSHSQSAVVIENADPEGLSRVKVQFSWQIRNNESTPWIRVLTPHAGNEKGFHFIPEIDEEVLGGFENSNAEHPYVLGNLYNGKQKVEAWQSDSNAIKAIRTRSGHTIELNDEDGEEKINIYDNAGSIITFDTQAKSLYITTVENLEFQAKNIKMTAEENIQCEAKNNLSLAAEGDTQIASQGLLNLQSENDLTLNSAANIKVKSEASIEVQAQSIRAEGQVSTEIKGQQTKIQGQITALEGASGKIEII</sequence>
<evidence type="ECO:0000313" key="2">
    <source>
        <dbReference type="EMBL" id="AUS06165.1"/>
    </source>
</evidence>
<dbReference type="EMBL" id="CP025938">
    <property type="protein sequence ID" value="AUS06165.1"/>
    <property type="molecule type" value="Genomic_DNA"/>
</dbReference>
<dbReference type="Pfam" id="PF04717">
    <property type="entry name" value="Phage_base_V"/>
    <property type="match status" value="1"/>
</dbReference>
<reference evidence="3" key="1">
    <citation type="submission" date="2018-01" db="EMBL/GenBank/DDBJ databases">
        <title>Complete genome of Tamlana sp. UJ94.</title>
        <authorList>
            <person name="Jung J."/>
            <person name="Chung D."/>
            <person name="Bae S.S."/>
            <person name="Baek K."/>
        </authorList>
    </citation>
    <scope>NUCLEOTIDE SEQUENCE [LARGE SCALE GENOMIC DNA]</scope>
    <source>
        <strain evidence="3">UJ94</strain>
    </source>
</reference>
<keyword evidence="3" id="KW-1185">Reference proteome</keyword>